<evidence type="ECO:0008006" key="4">
    <source>
        <dbReference type="Google" id="ProtNLM"/>
    </source>
</evidence>
<dbReference type="SUPFAM" id="SSF50494">
    <property type="entry name" value="Trypsin-like serine proteases"/>
    <property type="match status" value="1"/>
</dbReference>
<dbReference type="EMBL" id="CDMY01000531">
    <property type="protein sequence ID" value="CEM20530.1"/>
    <property type="molecule type" value="Genomic_DNA"/>
</dbReference>
<feature type="region of interest" description="Disordered" evidence="1">
    <location>
        <begin position="263"/>
        <end position="287"/>
    </location>
</feature>
<evidence type="ECO:0000256" key="1">
    <source>
        <dbReference type="SAM" id="MobiDB-lite"/>
    </source>
</evidence>
<sequence>MVKAKQAQLTDSNGFPVGYGTLVGSRTLLSAAHVVSAAVKANIDGAEFEIQSRFILPHYVRHGHPSAALVVLTRDAVPELTPPVAIATNIGPRERLENDIAVHTRDFGGQVVKVEVGDVGESKQPVSIPIWLQLMGTSSQEGDSGSYLVLAGKEGQGVERVAAVIHGLTPHRAQPRRASRAPTHHPRPFFYVCPLDCLKTPGLFHMVPPAILPLLEQLESFPPTFFDGSWVGLTIGDWLTQFEEEDKQPLRSLPVTLQQQQQQRELVLSPLMPDSFRPRNRRRNAQD</sequence>
<organism evidence="2 3">
    <name type="scientific">Vitrella brassicaformis (strain CCMP3155)</name>
    <dbReference type="NCBI Taxonomy" id="1169540"/>
    <lineage>
        <taxon>Eukaryota</taxon>
        <taxon>Sar</taxon>
        <taxon>Alveolata</taxon>
        <taxon>Colpodellida</taxon>
        <taxon>Vitrellaceae</taxon>
        <taxon>Vitrella</taxon>
    </lineage>
</organism>
<reference evidence="2 3" key="1">
    <citation type="submission" date="2014-11" db="EMBL/GenBank/DDBJ databases">
        <authorList>
            <person name="Zhu J."/>
            <person name="Qi W."/>
            <person name="Song R."/>
        </authorList>
    </citation>
    <scope>NUCLEOTIDE SEQUENCE [LARGE SCALE GENOMIC DNA]</scope>
</reference>
<dbReference type="Proteomes" id="UP000041254">
    <property type="component" value="Unassembled WGS sequence"/>
</dbReference>
<name>A0A0G4FYP1_VITBC</name>
<evidence type="ECO:0000313" key="3">
    <source>
        <dbReference type="Proteomes" id="UP000041254"/>
    </source>
</evidence>
<feature type="compositionally biased region" description="Basic residues" evidence="1">
    <location>
        <begin position="278"/>
        <end position="287"/>
    </location>
</feature>
<dbReference type="InParanoid" id="A0A0G4FYP1"/>
<accession>A0A0G4FYP1</accession>
<evidence type="ECO:0000313" key="2">
    <source>
        <dbReference type="EMBL" id="CEM20530.1"/>
    </source>
</evidence>
<gene>
    <name evidence="2" type="ORF">Vbra_16476</name>
</gene>
<dbReference type="PhylomeDB" id="A0A0G4FYP1"/>
<protein>
    <recommendedName>
        <fullName evidence="4">Peptidase S1 domain-containing protein</fullName>
    </recommendedName>
</protein>
<keyword evidence="3" id="KW-1185">Reference proteome</keyword>
<dbReference type="AlphaFoldDB" id="A0A0G4FYP1"/>
<dbReference type="VEuPathDB" id="CryptoDB:Vbra_16476"/>
<proteinExistence type="predicted"/>
<dbReference type="InterPro" id="IPR009003">
    <property type="entry name" value="Peptidase_S1_PA"/>
</dbReference>